<evidence type="ECO:0008006" key="9">
    <source>
        <dbReference type="Google" id="ProtNLM"/>
    </source>
</evidence>
<dbReference type="Pfam" id="PF05743">
    <property type="entry name" value="UEV"/>
    <property type="match status" value="1"/>
</dbReference>
<keyword evidence="8" id="KW-1185">Reference proteome</keyword>
<evidence type="ECO:0000256" key="3">
    <source>
        <dbReference type="PROSITE-ProRule" id="PRU00175"/>
    </source>
</evidence>
<dbReference type="GO" id="GO:0008333">
    <property type="term" value="P:endosome to lysosome transport"/>
    <property type="evidence" value="ECO:0007669"/>
    <property type="project" value="TreeGrafter"/>
</dbReference>
<evidence type="ECO:0000313" key="7">
    <source>
        <dbReference type="EMBL" id="KAH3738017.1"/>
    </source>
</evidence>
<feature type="non-terminal residue" evidence="7">
    <location>
        <position position="1"/>
    </location>
</feature>
<keyword evidence="2" id="KW-0862">Zinc</keyword>
<dbReference type="PANTHER" id="PTHR23306:SF3">
    <property type="entry name" value="TUMOR SUPPRESSOR PROTEIN 101"/>
    <property type="match status" value="1"/>
</dbReference>
<organism evidence="7 8">
    <name type="scientific">Dreissena polymorpha</name>
    <name type="common">Zebra mussel</name>
    <name type="synonym">Mytilus polymorpha</name>
    <dbReference type="NCBI Taxonomy" id="45954"/>
    <lineage>
        <taxon>Eukaryota</taxon>
        <taxon>Metazoa</taxon>
        <taxon>Spiralia</taxon>
        <taxon>Lophotrochozoa</taxon>
        <taxon>Mollusca</taxon>
        <taxon>Bivalvia</taxon>
        <taxon>Autobranchia</taxon>
        <taxon>Heteroconchia</taxon>
        <taxon>Euheterodonta</taxon>
        <taxon>Imparidentia</taxon>
        <taxon>Neoheterodontei</taxon>
        <taxon>Myida</taxon>
        <taxon>Dreissenoidea</taxon>
        <taxon>Dreissenidae</taxon>
        <taxon>Dreissena</taxon>
    </lineage>
</organism>
<dbReference type="InterPro" id="IPR016135">
    <property type="entry name" value="UBQ-conjugating_enzyme/RWD"/>
</dbReference>
<dbReference type="PROSITE" id="PS51322">
    <property type="entry name" value="UEV"/>
    <property type="match status" value="1"/>
</dbReference>
<dbReference type="PANTHER" id="PTHR23306">
    <property type="entry name" value="TUMOR SUSCEPTIBILITY GENE 101 PROTEIN-RELATED"/>
    <property type="match status" value="1"/>
</dbReference>
<dbReference type="Proteomes" id="UP000828390">
    <property type="component" value="Unassembled WGS sequence"/>
</dbReference>
<feature type="compositionally biased region" description="Polar residues" evidence="4">
    <location>
        <begin position="132"/>
        <end position="162"/>
    </location>
</feature>
<feature type="compositionally biased region" description="Polar residues" evidence="4">
    <location>
        <begin position="206"/>
        <end position="218"/>
    </location>
</feature>
<dbReference type="InterPro" id="IPR001841">
    <property type="entry name" value="Znf_RING"/>
</dbReference>
<evidence type="ECO:0000256" key="2">
    <source>
        <dbReference type="ARBA" id="ARBA00022833"/>
    </source>
</evidence>
<dbReference type="GO" id="GO:0043130">
    <property type="term" value="F:ubiquitin binding"/>
    <property type="evidence" value="ECO:0007669"/>
    <property type="project" value="TreeGrafter"/>
</dbReference>
<reference evidence="7" key="2">
    <citation type="submission" date="2020-11" db="EMBL/GenBank/DDBJ databases">
        <authorList>
            <person name="McCartney M.A."/>
            <person name="Auch B."/>
            <person name="Kono T."/>
            <person name="Mallez S."/>
            <person name="Becker A."/>
            <person name="Gohl D.M."/>
            <person name="Silverstein K.A.T."/>
            <person name="Koren S."/>
            <person name="Bechman K.B."/>
            <person name="Herman A."/>
            <person name="Abrahante J.E."/>
            <person name="Garbe J."/>
        </authorList>
    </citation>
    <scope>NUCLEOTIDE SEQUENCE</scope>
    <source>
        <strain evidence="7">Duluth1</strain>
        <tissue evidence="7">Whole animal</tissue>
    </source>
</reference>
<dbReference type="InterPro" id="IPR008883">
    <property type="entry name" value="UEV_N"/>
</dbReference>
<accession>A0A9D4D3A2</accession>
<dbReference type="GO" id="GO:0015031">
    <property type="term" value="P:protein transport"/>
    <property type="evidence" value="ECO:0007669"/>
    <property type="project" value="InterPro"/>
</dbReference>
<dbReference type="Pfam" id="PF13920">
    <property type="entry name" value="zf-C3HC4_3"/>
    <property type="match status" value="1"/>
</dbReference>
<evidence type="ECO:0000259" key="6">
    <source>
        <dbReference type="PROSITE" id="PS51322"/>
    </source>
</evidence>
<keyword evidence="1 3" id="KW-0479">Metal-binding</keyword>
<dbReference type="GO" id="GO:0008270">
    <property type="term" value="F:zinc ion binding"/>
    <property type="evidence" value="ECO:0007669"/>
    <property type="project" value="UniProtKB-KW"/>
</dbReference>
<keyword evidence="1 3" id="KW-0863">Zinc-finger</keyword>
<feature type="domain" description="UEV" evidence="6">
    <location>
        <begin position="1"/>
        <end position="131"/>
    </location>
</feature>
<evidence type="ECO:0000259" key="5">
    <source>
        <dbReference type="PROSITE" id="PS50089"/>
    </source>
</evidence>
<evidence type="ECO:0000313" key="8">
    <source>
        <dbReference type="Proteomes" id="UP000828390"/>
    </source>
</evidence>
<dbReference type="PROSITE" id="PS50089">
    <property type="entry name" value="ZF_RING_2"/>
    <property type="match status" value="1"/>
</dbReference>
<proteinExistence type="predicted"/>
<evidence type="ECO:0000256" key="4">
    <source>
        <dbReference type="SAM" id="MobiDB-lite"/>
    </source>
</evidence>
<dbReference type="EMBL" id="JAIWYP010000011">
    <property type="protein sequence ID" value="KAH3738017.1"/>
    <property type="molecule type" value="Genomic_DNA"/>
</dbReference>
<feature type="region of interest" description="Disordered" evidence="4">
    <location>
        <begin position="130"/>
        <end position="218"/>
    </location>
</feature>
<dbReference type="Gene3D" id="3.10.110.10">
    <property type="entry name" value="Ubiquitin Conjugating Enzyme"/>
    <property type="match status" value="1"/>
</dbReference>
<comment type="caution">
    <text evidence="7">The sequence shown here is derived from an EMBL/GenBank/DDBJ whole genome shotgun (WGS) entry which is preliminary data.</text>
</comment>
<dbReference type="InterPro" id="IPR013083">
    <property type="entry name" value="Znf_RING/FYVE/PHD"/>
</dbReference>
<dbReference type="GO" id="GO:0000813">
    <property type="term" value="C:ESCRT I complex"/>
    <property type="evidence" value="ECO:0007669"/>
    <property type="project" value="TreeGrafter"/>
</dbReference>
<dbReference type="Gene3D" id="3.30.40.10">
    <property type="entry name" value="Zinc/RING finger domain, C3HC4 (zinc finger)"/>
    <property type="match status" value="1"/>
</dbReference>
<protein>
    <recommendedName>
        <fullName evidence="9">UEV domain-containing protein</fullName>
    </recommendedName>
</protein>
<gene>
    <name evidence="7" type="ORF">DPMN_044620</name>
</gene>
<dbReference type="AlphaFoldDB" id="A0A9D4D3A2"/>
<dbReference type="CDD" id="cd11685">
    <property type="entry name" value="UEV_TSG101-like"/>
    <property type="match status" value="1"/>
</dbReference>
<evidence type="ECO:0000256" key="1">
    <source>
        <dbReference type="ARBA" id="ARBA00022771"/>
    </source>
</evidence>
<dbReference type="InterPro" id="IPR052070">
    <property type="entry name" value="ESCRT-I_UEV_domain"/>
</dbReference>
<reference evidence="7" key="1">
    <citation type="journal article" date="2019" name="bioRxiv">
        <title>The Genome of the Zebra Mussel, Dreissena polymorpha: A Resource for Invasive Species Research.</title>
        <authorList>
            <person name="McCartney M.A."/>
            <person name="Auch B."/>
            <person name="Kono T."/>
            <person name="Mallez S."/>
            <person name="Zhang Y."/>
            <person name="Obille A."/>
            <person name="Becker A."/>
            <person name="Abrahante J.E."/>
            <person name="Garbe J."/>
            <person name="Badalamenti J.P."/>
            <person name="Herman A."/>
            <person name="Mangelson H."/>
            <person name="Liachko I."/>
            <person name="Sullivan S."/>
            <person name="Sone E.D."/>
            <person name="Koren S."/>
            <person name="Silverstein K.A.T."/>
            <person name="Beckman K.B."/>
            <person name="Gohl D.M."/>
        </authorList>
    </citation>
    <scope>NUCLEOTIDE SEQUENCE</scope>
    <source>
        <strain evidence="7">Duluth1</strain>
        <tissue evidence="7">Whole animal</tissue>
    </source>
</reference>
<name>A0A9D4D3A2_DREPO</name>
<dbReference type="SUPFAM" id="SSF54495">
    <property type="entry name" value="UBC-like"/>
    <property type="match status" value="1"/>
</dbReference>
<sequence>YKHLDITKSDVLDATNEFTSLIPKYEDYVFTDGSNFKLLQLVGTIPTTYNGIVYNIPIRVCLMDTHPYIAPMVYVTPSSNMQINPGRYVDQNGKVDLPYLKEWNYPTSDLFGMLQVLSIVFGEQPPMYARPTATNQTSPRVYSRPQPTNQSIPPVNARTQPSKLPPPPVNARTQPTKLPAPPRYPAERTQNPPAEGKRQAPPAPCSMSNIEDQTTDSSTIDEELDELQKLQGLLRCKICNVRRVALAYQPCGHCVACQDCGSKVHSCPTCPDNGANTRGTVKILFAP</sequence>
<feature type="domain" description="RING-type" evidence="5">
    <location>
        <begin position="236"/>
        <end position="270"/>
    </location>
</feature>